<gene>
    <name evidence="1" type="ORF">CHH57_03570</name>
</gene>
<dbReference type="GO" id="GO:0032259">
    <property type="term" value="P:methylation"/>
    <property type="evidence" value="ECO:0007669"/>
    <property type="project" value="UniProtKB-KW"/>
</dbReference>
<protein>
    <submittedName>
        <fullName evidence="1">SAM-dependent methyltransferase</fullName>
    </submittedName>
</protein>
<evidence type="ECO:0000313" key="2">
    <source>
        <dbReference type="Proteomes" id="UP000216961"/>
    </source>
</evidence>
<dbReference type="SUPFAM" id="SSF53335">
    <property type="entry name" value="S-adenosyl-L-methionine-dependent methyltransferases"/>
    <property type="match status" value="1"/>
</dbReference>
<comment type="caution">
    <text evidence="1">The sequence shown here is derived from an EMBL/GenBank/DDBJ whole genome shotgun (WGS) entry which is preliminary data.</text>
</comment>
<dbReference type="Gene3D" id="3.40.50.150">
    <property type="entry name" value="Vaccinia Virus protein VP39"/>
    <property type="match status" value="1"/>
</dbReference>
<proteinExistence type="predicted"/>
<keyword evidence="1" id="KW-0489">Methyltransferase</keyword>
<dbReference type="EMBL" id="NPBQ01000021">
    <property type="protein sequence ID" value="PAD84679.1"/>
    <property type="molecule type" value="Genomic_DNA"/>
</dbReference>
<evidence type="ECO:0000313" key="1">
    <source>
        <dbReference type="EMBL" id="PAD84679.1"/>
    </source>
</evidence>
<dbReference type="InterPro" id="IPR029063">
    <property type="entry name" value="SAM-dependent_MTases_sf"/>
</dbReference>
<dbReference type="RefSeq" id="WP_095328950.1">
    <property type="nucleotide sequence ID" value="NZ_CP053315.1"/>
</dbReference>
<accession>A0AA91TVL8</accession>
<dbReference type="AlphaFoldDB" id="A0AA91TVL8"/>
<keyword evidence="1" id="KW-0808">Transferase</keyword>
<name>A0AA91TVL8_NIACI</name>
<organism evidence="1 2">
    <name type="scientific">Niallia circulans</name>
    <name type="common">Bacillus circulans</name>
    <dbReference type="NCBI Taxonomy" id="1397"/>
    <lineage>
        <taxon>Bacteria</taxon>
        <taxon>Bacillati</taxon>
        <taxon>Bacillota</taxon>
        <taxon>Bacilli</taxon>
        <taxon>Bacillales</taxon>
        <taxon>Bacillaceae</taxon>
        <taxon>Niallia</taxon>
    </lineage>
</organism>
<sequence length="185" mass="21419">MKDETIKIVIGAGEYRNNPGWIHTQEDELNLLDDSTWLKFVKCSIDAILAEHVWEHLTFEEGVQAASLCYQYLKPGGYIRCAVPDGFFPDESYQRIVQIGGPGPKHHPAFTHKIVHNYQSLSKMFKLAGFEVHLLEYCDEEGVFHENEWHGKDGVIFRSKKYDPRNNGEKLLFPSLIIDAWKRKR</sequence>
<dbReference type="GO" id="GO:0008168">
    <property type="term" value="F:methyltransferase activity"/>
    <property type="evidence" value="ECO:0007669"/>
    <property type="project" value="UniProtKB-KW"/>
</dbReference>
<reference evidence="1 2" key="1">
    <citation type="submission" date="2017-07" db="EMBL/GenBank/DDBJ databases">
        <title>Isolation and whole genome analysis of endospore-forming bacteria from heroin.</title>
        <authorList>
            <person name="Kalinowski J."/>
            <person name="Ahrens B."/>
            <person name="Al-Dilaimi A."/>
            <person name="Winkler A."/>
            <person name="Wibberg D."/>
            <person name="Schleenbecker U."/>
            <person name="Ruckert C."/>
            <person name="Wolfel R."/>
            <person name="Grass G."/>
        </authorList>
    </citation>
    <scope>NUCLEOTIDE SEQUENCE [LARGE SCALE GENOMIC DNA]</scope>
    <source>
        <strain evidence="1 2">7521-2</strain>
    </source>
</reference>
<dbReference type="Proteomes" id="UP000216961">
    <property type="component" value="Unassembled WGS sequence"/>
</dbReference>